<keyword evidence="2" id="KW-0238">DNA-binding</keyword>
<evidence type="ECO:0000256" key="4">
    <source>
        <dbReference type="ARBA" id="ARBA00023163"/>
    </source>
</evidence>
<accession>A0A1V3KJU9</accession>
<evidence type="ECO:0000256" key="3">
    <source>
        <dbReference type="ARBA" id="ARBA00023159"/>
    </source>
</evidence>
<name>A0A1V3KJU9_9PAST</name>
<dbReference type="AlphaFoldDB" id="A0A1V3KJU9"/>
<feature type="domain" description="HTH araC/xylS-type" evidence="5">
    <location>
        <begin position="184"/>
        <end position="282"/>
    </location>
</feature>
<keyword evidence="4" id="KW-0804">Transcription</keyword>
<dbReference type="SUPFAM" id="SSF51215">
    <property type="entry name" value="Regulatory protein AraC"/>
    <property type="match status" value="1"/>
</dbReference>
<evidence type="ECO:0000313" key="6">
    <source>
        <dbReference type="EMBL" id="OOF77941.1"/>
    </source>
</evidence>
<dbReference type="Gene3D" id="1.10.10.60">
    <property type="entry name" value="Homeodomain-like"/>
    <property type="match status" value="1"/>
</dbReference>
<keyword evidence="3" id="KW-0010">Activator</keyword>
<dbReference type="PROSITE" id="PS01124">
    <property type="entry name" value="HTH_ARAC_FAMILY_2"/>
    <property type="match status" value="1"/>
</dbReference>
<organism evidence="6 7">
    <name type="scientific">Rodentibacter caecimuris</name>
    <dbReference type="NCBI Taxonomy" id="1796644"/>
    <lineage>
        <taxon>Bacteria</taxon>
        <taxon>Pseudomonadati</taxon>
        <taxon>Pseudomonadota</taxon>
        <taxon>Gammaproteobacteria</taxon>
        <taxon>Pasteurellales</taxon>
        <taxon>Pasteurellaceae</taxon>
        <taxon>Rodentibacter</taxon>
    </lineage>
</organism>
<dbReference type="GO" id="GO:0043565">
    <property type="term" value="F:sequence-specific DNA binding"/>
    <property type="evidence" value="ECO:0007669"/>
    <property type="project" value="InterPro"/>
</dbReference>
<sequence length="289" mass="34167">MVITGNHIEFIQNNQVNLEICLFSEFVESQTADDLLTQQQINHLHRFNFYVWLWVTEGKCYHQLDFQTVTQLPGEWLLIEPRQVHHFLSITGWDGWGLAFPAEWISPNLTSKWHSLPKKQRISAQEQPLLELAMQQLKHCRYFEWSEKNSVALIQAQLHSFILLLMTLYTQSEIPLKGIAQRWQQFNHLLEQHFTQQHQVQFYAMALACSEKTLNSTCLHYTGLAIKTVINQRILLEAKRLLIHTTMAVKQISLQLGFEDTSYFNKFFKKYEQATPKQFREHYLNSRTD</sequence>
<dbReference type="InterPro" id="IPR020449">
    <property type="entry name" value="Tscrpt_reg_AraC-type_HTH"/>
</dbReference>
<dbReference type="InterPro" id="IPR009057">
    <property type="entry name" value="Homeodomain-like_sf"/>
</dbReference>
<dbReference type="SUPFAM" id="SSF46689">
    <property type="entry name" value="Homeodomain-like"/>
    <property type="match status" value="1"/>
</dbReference>
<dbReference type="PANTHER" id="PTHR43280:SF32">
    <property type="entry name" value="TRANSCRIPTIONAL REGULATORY PROTEIN"/>
    <property type="match status" value="1"/>
</dbReference>
<dbReference type="RefSeq" id="WP_077586936.1">
    <property type="nucleotide sequence ID" value="NZ_MLAE01000032.1"/>
</dbReference>
<dbReference type="PANTHER" id="PTHR43280">
    <property type="entry name" value="ARAC-FAMILY TRANSCRIPTIONAL REGULATOR"/>
    <property type="match status" value="1"/>
</dbReference>
<proteinExistence type="predicted"/>
<dbReference type="PRINTS" id="PR00032">
    <property type="entry name" value="HTHARAC"/>
</dbReference>
<reference evidence="7" key="1">
    <citation type="submission" date="2016-10" db="EMBL/GenBank/DDBJ databases">
        <title>Rodentibacter gen. nov. and new species.</title>
        <authorList>
            <person name="Christensen H."/>
        </authorList>
    </citation>
    <scope>NUCLEOTIDE SEQUENCE [LARGE SCALE GENOMIC DNA]</scope>
    <source>
        <strain evidence="7">Ppn152</strain>
    </source>
</reference>
<dbReference type="GO" id="GO:0003700">
    <property type="term" value="F:DNA-binding transcription factor activity"/>
    <property type="evidence" value="ECO:0007669"/>
    <property type="project" value="InterPro"/>
</dbReference>
<evidence type="ECO:0000256" key="2">
    <source>
        <dbReference type="ARBA" id="ARBA00023125"/>
    </source>
</evidence>
<dbReference type="InterPro" id="IPR018060">
    <property type="entry name" value="HTH_AraC"/>
</dbReference>
<dbReference type="InterPro" id="IPR003313">
    <property type="entry name" value="AraC-bd"/>
</dbReference>
<dbReference type="Pfam" id="PF02311">
    <property type="entry name" value="AraC_binding"/>
    <property type="match status" value="1"/>
</dbReference>
<evidence type="ECO:0000313" key="7">
    <source>
        <dbReference type="Proteomes" id="UP000189114"/>
    </source>
</evidence>
<gene>
    <name evidence="6" type="ORF">BKG96_07260</name>
</gene>
<dbReference type="EMBL" id="MLAE01000032">
    <property type="protein sequence ID" value="OOF77941.1"/>
    <property type="molecule type" value="Genomic_DNA"/>
</dbReference>
<evidence type="ECO:0000256" key="1">
    <source>
        <dbReference type="ARBA" id="ARBA00023015"/>
    </source>
</evidence>
<dbReference type="Pfam" id="PF12833">
    <property type="entry name" value="HTH_18"/>
    <property type="match status" value="1"/>
</dbReference>
<dbReference type="InterPro" id="IPR037923">
    <property type="entry name" value="HTH-like"/>
</dbReference>
<protein>
    <submittedName>
        <fullName evidence="6">AraC family transcriptional regulator</fullName>
    </submittedName>
</protein>
<comment type="caution">
    <text evidence="6">The sequence shown here is derived from an EMBL/GenBank/DDBJ whole genome shotgun (WGS) entry which is preliminary data.</text>
</comment>
<keyword evidence="1" id="KW-0805">Transcription regulation</keyword>
<dbReference type="Proteomes" id="UP000189114">
    <property type="component" value="Unassembled WGS sequence"/>
</dbReference>
<dbReference type="SMART" id="SM00342">
    <property type="entry name" value="HTH_ARAC"/>
    <property type="match status" value="1"/>
</dbReference>
<evidence type="ECO:0000259" key="5">
    <source>
        <dbReference type="PROSITE" id="PS01124"/>
    </source>
</evidence>